<dbReference type="PANTHER" id="PTHR10117">
    <property type="entry name" value="TRANSIENT RECEPTOR POTENTIAL CHANNEL"/>
    <property type="match status" value="1"/>
</dbReference>
<evidence type="ECO:0000313" key="4">
    <source>
        <dbReference type="EMBL" id="VDM21926.1"/>
    </source>
</evidence>
<accession>A0A0R3WQR0</accession>
<dbReference type="InterPro" id="IPR002153">
    <property type="entry name" value="TRPC_channel"/>
</dbReference>
<evidence type="ECO:0000256" key="3">
    <source>
        <dbReference type="ARBA" id="ARBA00023303"/>
    </source>
</evidence>
<keyword evidence="2" id="KW-0406">Ion transport</keyword>
<dbReference type="Gene3D" id="1.25.40.20">
    <property type="entry name" value="Ankyrin repeat-containing domain"/>
    <property type="match status" value="1"/>
</dbReference>
<dbReference type="GO" id="GO:0034703">
    <property type="term" value="C:cation channel complex"/>
    <property type="evidence" value="ECO:0007669"/>
    <property type="project" value="TreeGrafter"/>
</dbReference>
<gene>
    <name evidence="4" type="ORF">TTAC_LOCUS3085</name>
</gene>
<keyword evidence="3" id="KW-0407">Ion channel</keyword>
<evidence type="ECO:0000313" key="6">
    <source>
        <dbReference type="WBParaSite" id="TTAC_0000310001-mRNA-1"/>
    </source>
</evidence>
<keyword evidence="5" id="KW-1185">Reference proteome</keyword>
<evidence type="ECO:0000313" key="5">
    <source>
        <dbReference type="Proteomes" id="UP000274429"/>
    </source>
</evidence>
<dbReference type="GO" id="GO:0005886">
    <property type="term" value="C:plasma membrane"/>
    <property type="evidence" value="ECO:0007669"/>
    <property type="project" value="TreeGrafter"/>
</dbReference>
<dbReference type="EMBL" id="UYWX01001903">
    <property type="protein sequence ID" value="VDM21926.1"/>
    <property type="molecule type" value="Genomic_DNA"/>
</dbReference>
<dbReference type="OrthoDB" id="2373987at2759"/>
<dbReference type="GO" id="GO:0070679">
    <property type="term" value="F:inositol 1,4,5 trisphosphate binding"/>
    <property type="evidence" value="ECO:0007669"/>
    <property type="project" value="TreeGrafter"/>
</dbReference>
<dbReference type="GO" id="GO:0015279">
    <property type="term" value="F:store-operated calcium channel activity"/>
    <property type="evidence" value="ECO:0007669"/>
    <property type="project" value="TreeGrafter"/>
</dbReference>
<dbReference type="PANTHER" id="PTHR10117:SF51">
    <property type="entry name" value="TRANSIENT RECEPTOR POTENTIAL PROTEIN"/>
    <property type="match status" value="1"/>
</dbReference>
<reference evidence="6" key="1">
    <citation type="submission" date="2017-02" db="UniProtKB">
        <authorList>
            <consortium name="WormBaseParasite"/>
        </authorList>
    </citation>
    <scope>IDENTIFICATION</scope>
</reference>
<reference evidence="4 5" key="2">
    <citation type="submission" date="2018-11" db="EMBL/GenBank/DDBJ databases">
        <authorList>
            <consortium name="Pathogen Informatics"/>
        </authorList>
    </citation>
    <scope>NUCLEOTIDE SEQUENCE [LARGE SCALE GENOMIC DNA]</scope>
</reference>
<dbReference type="STRING" id="6205.A0A0R3WQR0"/>
<dbReference type="AlphaFoldDB" id="A0A0R3WQR0"/>
<organism evidence="6">
    <name type="scientific">Hydatigena taeniaeformis</name>
    <name type="common">Feline tapeworm</name>
    <name type="synonym">Taenia taeniaeformis</name>
    <dbReference type="NCBI Taxonomy" id="6205"/>
    <lineage>
        <taxon>Eukaryota</taxon>
        <taxon>Metazoa</taxon>
        <taxon>Spiralia</taxon>
        <taxon>Lophotrochozoa</taxon>
        <taxon>Platyhelminthes</taxon>
        <taxon>Cestoda</taxon>
        <taxon>Eucestoda</taxon>
        <taxon>Cyclophyllidea</taxon>
        <taxon>Taeniidae</taxon>
        <taxon>Hydatigera</taxon>
    </lineage>
</organism>
<dbReference type="WBParaSite" id="TTAC_0000310001-mRNA-1">
    <property type="protein sequence ID" value="TTAC_0000310001-mRNA-1"/>
    <property type="gene ID" value="TTAC_0000310001"/>
</dbReference>
<dbReference type="InterPro" id="IPR036770">
    <property type="entry name" value="Ankyrin_rpt-contain_sf"/>
</dbReference>
<sequence>MKQVADTVRRSITVTEAFRSTTSGRECDDFPVKDHDDHLSEPQILNLGGLDIPLMEGGLNRYEKLYLRSAEYGDVNTARRLIDNAKHYNINVNCMDDMGRGAIRIAIEAEQIELLQMLLTYEVIDLKDCLLHAISEENVQAVELILQAQSERQQRKNLKAS</sequence>
<keyword evidence="1" id="KW-0813">Transport</keyword>
<dbReference type="SUPFAM" id="SSF140860">
    <property type="entry name" value="Pseudo ankyrin repeat-like"/>
    <property type="match status" value="1"/>
</dbReference>
<protein>
    <submittedName>
        <fullName evidence="6">ANK_REP_REGION domain-containing protein</fullName>
    </submittedName>
</protein>
<evidence type="ECO:0000256" key="2">
    <source>
        <dbReference type="ARBA" id="ARBA00023065"/>
    </source>
</evidence>
<dbReference type="GO" id="GO:0051480">
    <property type="term" value="P:regulation of cytosolic calcium ion concentration"/>
    <property type="evidence" value="ECO:0007669"/>
    <property type="project" value="TreeGrafter"/>
</dbReference>
<name>A0A0R3WQR0_HYDTA</name>
<proteinExistence type="predicted"/>
<evidence type="ECO:0000256" key="1">
    <source>
        <dbReference type="ARBA" id="ARBA00022448"/>
    </source>
</evidence>
<dbReference type="Proteomes" id="UP000274429">
    <property type="component" value="Unassembled WGS sequence"/>
</dbReference>